<dbReference type="Proteomes" id="UP001174909">
    <property type="component" value="Unassembled WGS sequence"/>
</dbReference>
<dbReference type="AlphaFoldDB" id="A0AA35SRK9"/>
<reference evidence="1" key="1">
    <citation type="submission" date="2023-03" db="EMBL/GenBank/DDBJ databases">
        <authorList>
            <person name="Steffen K."/>
            <person name="Cardenas P."/>
        </authorList>
    </citation>
    <scope>NUCLEOTIDE SEQUENCE</scope>
</reference>
<evidence type="ECO:0000313" key="2">
    <source>
        <dbReference type="Proteomes" id="UP001174909"/>
    </source>
</evidence>
<evidence type="ECO:0000313" key="1">
    <source>
        <dbReference type="EMBL" id="CAI8033967.1"/>
    </source>
</evidence>
<sequence>MMWLLLARVLAAMSRRFAQRSLV</sequence>
<dbReference type="EMBL" id="CASHTH010002708">
    <property type="protein sequence ID" value="CAI8033967.1"/>
    <property type="molecule type" value="Genomic_DNA"/>
</dbReference>
<name>A0AA35SRK9_GEOBA</name>
<gene>
    <name evidence="1" type="ORF">GBAR_LOCUS19151</name>
</gene>
<proteinExistence type="predicted"/>
<accession>A0AA35SRK9</accession>
<keyword evidence="2" id="KW-1185">Reference proteome</keyword>
<protein>
    <submittedName>
        <fullName evidence="1">Uncharacterized protein</fullName>
    </submittedName>
</protein>
<organism evidence="1 2">
    <name type="scientific">Geodia barretti</name>
    <name type="common">Barrett's horny sponge</name>
    <dbReference type="NCBI Taxonomy" id="519541"/>
    <lineage>
        <taxon>Eukaryota</taxon>
        <taxon>Metazoa</taxon>
        <taxon>Porifera</taxon>
        <taxon>Demospongiae</taxon>
        <taxon>Heteroscleromorpha</taxon>
        <taxon>Tetractinellida</taxon>
        <taxon>Astrophorina</taxon>
        <taxon>Geodiidae</taxon>
        <taxon>Geodia</taxon>
    </lineage>
</organism>
<comment type="caution">
    <text evidence="1">The sequence shown here is derived from an EMBL/GenBank/DDBJ whole genome shotgun (WGS) entry which is preliminary data.</text>
</comment>